<accession>A0A0W0F4D3</accession>
<dbReference type="Proteomes" id="UP000054988">
    <property type="component" value="Unassembled WGS sequence"/>
</dbReference>
<reference evidence="1 2" key="1">
    <citation type="submission" date="2015-12" db="EMBL/GenBank/DDBJ databases">
        <title>Draft genome sequence of Moniliophthora roreri, the causal agent of frosty pod rot of cacao.</title>
        <authorList>
            <person name="Aime M.C."/>
            <person name="Diaz-Valderrama J.R."/>
            <person name="Kijpornyongpan T."/>
            <person name="Phillips-Mora W."/>
        </authorList>
    </citation>
    <scope>NUCLEOTIDE SEQUENCE [LARGE SCALE GENOMIC DNA]</scope>
    <source>
        <strain evidence="1 2">MCA 2952</strain>
    </source>
</reference>
<name>A0A0W0F4D3_MONRR</name>
<dbReference type="EMBL" id="LATX01002352">
    <property type="protein sequence ID" value="KTB31076.1"/>
    <property type="molecule type" value="Genomic_DNA"/>
</dbReference>
<sequence>MSHFPPEIMDIIIGFAADGTSSLGDSYIQWLQMREISLLSTLSLVSRNWLSACRRVLFKRLDFVFDVKDSRRISDFIDILRGRDHLPRIPHILSLLSTITLKLPIACVGSIANYPELMFTFLDELAKRKEFFRPKTLNIQDNLWKLPHHSCICHPSLLVWAIVEAFSTITHLNFDAPIEPDCCSNLDHLMFFFNELRELDIWYYWPALSLTNGGGLHGYRIPESLRTLQFNTPLYFPGDHLDRTLDWLKLHPPLRQMRRLSFVNAAPSSHAVIQALADICPDLDALFLSYGDGDIIRKAAGSSGKVELQITWSPTVMAVASGRKTVVRLYERPLRVRDLTYFAQSEQAKREQADAARFGTSLDHIENRKERKYSEVRWYHTTQTLWYAESGQYYAAGSRQRHRQSLHATPPPTNRFSLVKRPSSLIRYSTLSFTTLHSQVLIPGLMVRKRSLLSASMMFSNPTPHLPPYQRRVLQF</sequence>
<dbReference type="AlphaFoldDB" id="A0A0W0F4D3"/>
<gene>
    <name evidence="1" type="ORF">WG66_16354</name>
</gene>
<organism evidence="1 2">
    <name type="scientific">Moniliophthora roreri</name>
    <name type="common">Frosty pod rot fungus</name>
    <name type="synonym">Monilia roreri</name>
    <dbReference type="NCBI Taxonomy" id="221103"/>
    <lineage>
        <taxon>Eukaryota</taxon>
        <taxon>Fungi</taxon>
        <taxon>Dikarya</taxon>
        <taxon>Basidiomycota</taxon>
        <taxon>Agaricomycotina</taxon>
        <taxon>Agaricomycetes</taxon>
        <taxon>Agaricomycetidae</taxon>
        <taxon>Agaricales</taxon>
        <taxon>Marasmiineae</taxon>
        <taxon>Marasmiaceae</taxon>
        <taxon>Moniliophthora</taxon>
    </lineage>
</organism>
<comment type="caution">
    <text evidence="1">The sequence shown here is derived from an EMBL/GenBank/DDBJ whole genome shotgun (WGS) entry which is preliminary data.</text>
</comment>
<proteinExistence type="predicted"/>
<evidence type="ECO:0000313" key="1">
    <source>
        <dbReference type="EMBL" id="KTB31076.1"/>
    </source>
</evidence>
<protein>
    <submittedName>
        <fullName evidence="1">Uncharacterized protein</fullName>
    </submittedName>
</protein>
<evidence type="ECO:0000313" key="2">
    <source>
        <dbReference type="Proteomes" id="UP000054988"/>
    </source>
</evidence>